<keyword evidence="1" id="KW-0812">Transmembrane</keyword>
<dbReference type="PIRSF" id="PIRSF021292">
    <property type="entry name" value="Competence_ComGD"/>
    <property type="match status" value="1"/>
</dbReference>
<proteinExistence type="predicted"/>
<sequence>MKAGGFTFIEVMIVLGCLVTLTAVGITLPLHLLEKQETKDFFQLFDSDLIYLQQSAMLSSERNALYLDPKGHKYTIRTGGTAKVILERKIPKSWKIELRTLKIPLSFNSKGTIKQPGTMIIYTDRKRYKVVFPLGKGRHYYEEL</sequence>
<protein>
    <submittedName>
        <fullName evidence="2">Competence protein ComGD</fullName>
    </submittedName>
</protein>
<evidence type="ECO:0000256" key="1">
    <source>
        <dbReference type="SAM" id="Phobius"/>
    </source>
</evidence>
<accession>A0A1G9YEW0</accession>
<dbReference type="STRING" id="482461.SAMN05216244_4134"/>
<name>A0A1G9YEW0_9BACI</name>
<evidence type="ECO:0000313" key="3">
    <source>
        <dbReference type="Proteomes" id="UP000182347"/>
    </source>
</evidence>
<dbReference type="SUPFAM" id="SSF54523">
    <property type="entry name" value="Pili subunits"/>
    <property type="match status" value="1"/>
</dbReference>
<dbReference type="EMBL" id="FNHF01000009">
    <property type="protein sequence ID" value="SDN07577.1"/>
    <property type="molecule type" value="Genomic_DNA"/>
</dbReference>
<keyword evidence="3" id="KW-1185">Reference proteome</keyword>
<evidence type="ECO:0000313" key="2">
    <source>
        <dbReference type="EMBL" id="SDN07577.1"/>
    </source>
</evidence>
<dbReference type="InterPro" id="IPR016785">
    <property type="entry name" value="ComGD"/>
</dbReference>
<dbReference type="GO" id="GO:0030420">
    <property type="term" value="P:establishment of competence for transformation"/>
    <property type="evidence" value="ECO:0007669"/>
    <property type="project" value="InterPro"/>
</dbReference>
<keyword evidence="1" id="KW-0472">Membrane</keyword>
<dbReference type="InterPro" id="IPR045584">
    <property type="entry name" value="Pilin-like"/>
</dbReference>
<dbReference type="RefSeq" id="WP_074601099.1">
    <property type="nucleotide sequence ID" value="NZ_FNHF01000009.1"/>
</dbReference>
<keyword evidence="1" id="KW-1133">Transmembrane helix</keyword>
<organism evidence="2 3">
    <name type="scientific">Sediminibacillus halophilus</name>
    <dbReference type="NCBI Taxonomy" id="482461"/>
    <lineage>
        <taxon>Bacteria</taxon>
        <taxon>Bacillati</taxon>
        <taxon>Bacillota</taxon>
        <taxon>Bacilli</taxon>
        <taxon>Bacillales</taxon>
        <taxon>Bacillaceae</taxon>
        <taxon>Sediminibacillus</taxon>
    </lineage>
</organism>
<gene>
    <name evidence="2" type="ORF">SAMN05216244_4134</name>
</gene>
<dbReference type="AlphaFoldDB" id="A0A1G9YEW0"/>
<feature type="transmembrane region" description="Helical" evidence="1">
    <location>
        <begin position="6"/>
        <end position="33"/>
    </location>
</feature>
<dbReference type="NCBIfam" id="NF040982">
    <property type="entry name" value="ComGD"/>
    <property type="match status" value="1"/>
</dbReference>
<dbReference type="OrthoDB" id="1653576at2"/>
<reference evidence="3" key="1">
    <citation type="submission" date="2016-10" db="EMBL/GenBank/DDBJ databases">
        <authorList>
            <person name="Varghese N."/>
            <person name="Submissions S."/>
        </authorList>
    </citation>
    <scope>NUCLEOTIDE SEQUENCE [LARGE SCALE GENOMIC DNA]</scope>
    <source>
        <strain evidence="3">CGMCC 1.6199</strain>
    </source>
</reference>
<dbReference type="Proteomes" id="UP000182347">
    <property type="component" value="Unassembled WGS sequence"/>
</dbReference>